<dbReference type="Pfam" id="PF00023">
    <property type="entry name" value="Ank"/>
    <property type="match status" value="1"/>
</dbReference>
<keyword evidence="5" id="KW-1052">Target cell membrane</keyword>
<feature type="repeat" description="ANK" evidence="12">
    <location>
        <begin position="99"/>
        <end position="133"/>
    </location>
</feature>
<dbReference type="Gene3D" id="1.25.40.20">
    <property type="entry name" value="Ankyrin repeat-containing domain"/>
    <property type="match status" value="3"/>
</dbReference>
<reference evidence="13" key="1">
    <citation type="submission" date="2020-08" db="EMBL/GenBank/DDBJ databases">
        <title>Multicomponent nature underlies the extraordinary mechanical properties of spider dragline silk.</title>
        <authorList>
            <person name="Kono N."/>
            <person name="Nakamura H."/>
            <person name="Mori M."/>
            <person name="Yoshida Y."/>
            <person name="Ohtoshi R."/>
            <person name="Malay A.D."/>
            <person name="Moran D.A.P."/>
            <person name="Tomita M."/>
            <person name="Numata K."/>
            <person name="Arakawa K."/>
        </authorList>
    </citation>
    <scope>NUCLEOTIDE SEQUENCE</scope>
</reference>
<evidence type="ECO:0000256" key="5">
    <source>
        <dbReference type="ARBA" id="ARBA00022537"/>
    </source>
</evidence>
<dbReference type="EMBL" id="BMAV01001053">
    <property type="protein sequence ID" value="GFY38766.1"/>
    <property type="molecule type" value="Genomic_DNA"/>
</dbReference>
<dbReference type="OrthoDB" id="6431538at2759"/>
<dbReference type="InterPro" id="IPR036770">
    <property type="entry name" value="Ankyrin_rpt-contain_sf"/>
</dbReference>
<keyword evidence="11" id="KW-1053">Target membrane</keyword>
<evidence type="ECO:0000256" key="6">
    <source>
        <dbReference type="ARBA" id="ARBA00022656"/>
    </source>
</evidence>
<evidence type="ECO:0000256" key="12">
    <source>
        <dbReference type="PROSITE-ProRule" id="PRU00023"/>
    </source>
</evidence>
<keyword evidence="10 12" id="KW-0040">ANK repeat</keyword>
<evidence type="ECO:0000256" key="1">
    <source>
        <dbReference type="ARBA" id="ARBA00004175"/>
    </source>
</evidence>
<accession>A0A8X6WRK0</accession>
<name>A0A8X6WRK0_9ARAC</name>
<evidence type="ECO:0000256" key="2">
    <source>
        <dbReference type="ARBA" id="ARBA00004613"/>
    </source>
</evidence>
<dbReference type="PROSITE" id="PS50297">
    <property type="entry name" value="ANK_REP_REGION"/>
    <property type="match status" value="1"/>
</dbReference>
<dbReference type="GO" id="GO:0006887">
    <property type="term" value="P:exocytosis"/>
    <property type="evidence" value="ECO:0007669"/>
    <property type="project" value="UniProtKB-KW"/>
</dbReference>
<evidence type="ECO:0000313" key="14">
    <source>
        <dbReference type="Proteomes" id="UP000886998"/>
    </source>
</evidence>
<dbReference type="SUPFAM" id="SSF48403">
    <property type="entry name" value="Ankyrin repeat"/>
    <property type="match status" value="1"/>
</dbReference>
<feature type="repeat" description="ANK" evidence="12">
    <location>
        <begin position="204"/>
        <end position="239"/>
    </location>
</feature>
<keyword evidence="11" id="KW-0472">Membrane</keyword>
<evidence type="ECO:0000256" key="11">
    <source>
        <dbReference type="ARBA" id="ARBA00023298"/>
    </source>
</evidence>
<gene>
    <name evidence="13" type="ORF">TNIN_110441</name>
</gene>
<evidence type="ECO:0000256" key="9">
    <source>
        <dbReference type="ARBA" id="ARBA00023028"/>
    </source>
</evidence>
<dbReference type="Pfam" id="PF12796">
    <property type="entry name" value="Ank_2"/>
    <property type="match status" value="1"/>
</dbReference>
<evidence type="ECO:0000256" key="10">
    <source>
        <dbReference type="ARBA" id="ARBA00023043"/>
    </source>
</evidence>
<dbReference type="SMART" id="SM00248">
    <property type="entry name" value="ANK"/>
    <property type="match status" value="7"/>
</dbReference>
<keyword evidence="3" id="KW-0268">Exocytosis</keyword>
<keyword evidence="4" id="KW-0964">Secreted</keyword>
<proteinExistence type="predicted"/>
<evidence type="ECO:0000313" key="13">
    <source>
        <dbReference type="EMBL" id="GFY38766.1"/>
    </source>
</evidence>
<evidence type="ECO:0000256" key="3">
    <source>
        <dbReference type="ARBA" id="ARBA00022483"/>
    </source>
</evidence>
<keyword evidence="9" id="KW-0638">Presynaptic neurotoxin</keyword>
<organism evidence="13 14">
    <name type="scientific">Trichonephila inaurata madagascariensis</name>
    <dbReference type="NCBI Taxonomy" id="2747483"/>
    <lineage>
        <taxon>Eukaryota</taxon>
        <taxon>Metazoa</taxon>
        <taxon>Ecdysozoa</taxon>
        <taxon>Arthropoda</taxon>
        <taxon>Chelicerata</taxon>
        <taxon>Arachnida</taxon>
        <taxon>Araneae</taxon>
        <taxon>Araneomorphae</taxon>
        <taxon>Entelegynae</taxon>
        <taxon>Araneoidea</taxon>
        <taxon>Nephilidae</taxon>
        <taxon>Trichonephila</taxon>
        <taxon>Trichonephila inaurata</taxon>
    </lineage>
</organism>
<keyword evidence="6" id="KW-0800">Toxin</keyword>
<evidence type="ECO:0008006" key="15">
    <source>
        <dbReference type="Google" id="ProtNLM"/>
    </source>
</evidence>
<dbReference type="PANTHER" id="PTHR24188">
    <property type="entry name" value="ANKYRIN REPEAT PROTEIN"/>
    <property type="match status" value="1"/>
</dbReference>
<comment type="caution">
    <text evidence="13">The sequence shown here is derived from an EMBL/GenBank/DDBJ whole genome shotgun (WGS) entry which is preliminary data.</text>
</comment>
<dbReference type="AlphaFoldDB" id="A0A8X6WRK0"/>
<keyword evidence="8" id="KW-0677">Repeat</keyword>
<dbReference type="GO" id="GO:0044231">
    <property type="term" value="C:host cell presynaptic membrane"/>
    <property type="evidence" value="ECO:0007669"/>
    <property type="project" value="UniProtKB-KW"/>
</dbReference>
<dbReference type="Proteomes" id="UP000886998">
    <property type="component" value="Unassembled WGS sequence"/>
</dbReference>
<comment type="subcellular location">
    <subcellularLocation>
        <location evidence="2">Secreted</location>
    </subcellularLocation>
    <subcellularLocation>
        <location evidence="1">Target cell membrane</location>
    </subcellularLocation>
</comment>
<keyword evidence="7" id="KW-0528">Neurotoxin</keyword>
<dbReference type="Pfam" id="PF13637">
    <property type="entry name" value="Ank_4"/>
    <property type="match status" value="1"/>
</dbReference>
<evidence type="ECO:0000256" key="8">
    <source>
        <dbReference type="ARBA" id="ARBA00022737"/>
    </source>
</evidence>
<evidence type="ECO:0000256" key="7">
    <source>
        <dbReference type="ARBA" id="ARBA00022699"/>
    </source>
</evidence>
<evidence type="ECO:0000256" key="4">
    <source>
        <dbReference type="ARBA" id="ARBA00022525"/>
    </source>
</evidence>
<dbReference type="InterPro" id="IPR002110">
    <property type="entry name" value="Ankyrin_rpt"/>
</dbReference>
<keyword evidence="14" id="KW-1185">Reference proteome</keyword>
<dbReference type="GO" id="GO:0005576">
    <property type="term" value="C:extracellular region"/>
    <property type="evidence" value="ECO:0007669"/>
    <property type="project" value="UniProtKB-SubCell"/>
</dbReference>
<feature type="repeat" description="ANK" evidence="12">
    <location>
        <begin position="64"/>
        <end position="97"/>
    </location>
</feature>
<dbReference type="PROSITE" id="PS50088">
    <property type="entry name" value="ANK_REPEAT"/>
    <property type="match status" value="4"/>
</dbReference>
<feature type="repeat" description="ANK" evidence="12">
    <location>
        <begin position="169"/>
        <end position="203"/>
    </location>
</feature>
<sequence>MNQEREEEEINRRIRRIIPYIPDMIAYRSEFCTQSSILHYATDAAMVRHILHVGVDPNARIRCWDETPLMTAIKLHRPPEVIKELLILGADVNMRSRYLKSTPLNLATNLPDCNVEIVKLLLEHGADIDTLNKYYDTPLIHAIRHFTKNMDLIKTLLEAGASINGANVTGETPLITAMKNPRCTVELFRELIRYKADVNFKDKMNCTPLHYAIKCLKNNRFKIVKELIKLDCNINAKNDNGETPLLLAIDYTNNKRNLAFCKCLIRYVVLKKNVRYSEMSDTYLSPIHDEIFVYICNSQREVDVMKTHIIDDGISMYDYVLSKTVRTTLGDKLLETIDKKFYPIYNDLILKKAKRAALLNFLSENRIYTNVSQGNTKWKITLDADSIINVCQHLKIYELENLVDAYGWDFKEINGPSSRQLKTSAEEIPDAISRSKKKKISKSIRKSKLDFYLQK</sequence>
<dbReference type="GO" id="GO:0090729">
    <property type="term" value="F:toxin activity"/>
    <property type="evidence" value="ECO:0007669"/>
    <property type="project" value="UniProtKB-KW"/>
</dbReference>
<dbReference type="PANTHER" id="PTHR24188:SF29">
    <property type="entry name" value="GH09064P"/>
    <property type="match status" value="1"/>
</dbReference>
<protein>
    <recommendedName>
        <fullName evidence="15">Ankyrin repeat protein</fullName>
    </recommendedName>
</protein>
<dbReference type="GO" id="GO:0044218">
    <property type="term" value="C:other organism cell membrane"/>
    <property type="evidence" value="ECO:0007669"/>
    <property type="project" value="UniProtKB-KW"/>
</dbReference>